<dbReference type="Gene3D" id="1.10.10.140">
    <property type="entry name" value="Cytochrome c oxidase, subunit VIb"/>
    <property type="match status" value="1"/>
</dbReference>
<dbReference type="PROSITE" id="PS51808">
    <property type="entry name" value="CHCH"/>
    <property type="match status" value="1"/>
</dbReference>
<dbReference type="FunCoup" id="A0A6P3YXJ7">
    <property type="interactions" value="36"/>
</dbReference>
<keyword evidence="2" id="KW-0496">Mitochondrion</keyword>
<dbReference type="GO" id="GO:0005739">
    <property type="term" value="C:mitochondrion"/>
    <property type="evidence" value="ECO:0007669"/>
    <property type="project" value="UniProtKB-SubCell"/>
</dbReference>
<evidence type="ECO:0000313" key="6">
    <source>
        <dbReference type="RefSeq" id="XP_015868799.2"/>
    </source>
</evidence>
<dbReference type="GO" id="GO:0045277">
    <property type="term" value="C:respiratory chain complex IV"/>
    <property type="evidence" value="ECO:0007669"/>
    <property type="project" value="InterPro"/>
</dbReference>
<dbReference type="InterPro" id="IPR048280">
    <property type="entry name" value="COX6B-like"/>
</dbReference>
<protein>
    <submittedName>
        <fullName evidence="6">Cytochrome c oxidase subunit 6b-3</fullName>
    </submittedName>
</protein>
<feature type="compositionally biased region" description="Basic and acidic residues" evidence="4">
    <location>
        <begin position="7"/>
        <end position="22"/>
    </location>
</feature>
<feature type="compositionally biased region" description="Pro residues" evidence="4">
    <location>
        <begin position="40"/>
        <end position="50"/>
    </location>
</feature>
<comment type="subcellular location">
    <subcellularLocation>
        <location evidence="1">Mitochondrion</location>
    </subcellularLocation>
</comment>
<keyword evidence="5" id="KW-1185">Reference proteome</keyword>
<dbReference type="InterPro" id="IPR036549">
    <property type="entry name" value="CX6/COA6-like_sf"/>
</dbReference>
<dbReference type="InParanoid" id="A0A6P3YXJ7"/>
<reference evidence="6" key="1">
    <citation type="submission" date="2025-08" db="UniProtKB">
        <authorList>
            <consortium name="RefSeq"/>
        </authorList>
    </citation>
    <scope>IDENTIFICATION</scope>
    <source>
        <tissue evidence="6">Seedling</tissue>
    </source>
</reference>
<dbReference type="InterPro" id="IPR003213">
    <property type="entry name" value="Cyt_c_oxidase_su6B"/>
</dbReference>
<dbReference type="CDD" id="cd00926">
    <property type="entry name" value="Cyt_c_Oxidase_VIb"/>
    <property type="match status" value="1"/>
</dbReference>
<sequence length="112" mass="12855">MSASQVDPHDKMRARDVSKVARGEQAPRPAHDYGSINEAPPKPSSSPSPSLPAEQPRHCYTSYLEYHKCVKEKGKDAPECEKFERHYMSLCPVEWIERWDEQRENGTFPGRI</sequence>
<proteinExistence type="predicted"/>
<evidence type="ECO:0000256" key="3">
    <source>
        <dbReference type="ARBA" id="ARBA00023157"/>
    </source>
</evidence>
<dbReference type="PANTHER" id="PTHR46281">
    <property type="entry name" value="CYTOCHROME C OXIDASE SUBUNIT 6B"/>
    <property type="match status" value="1"/>
</dbReference>
<name>A0A6P3YXJ7_ZIZJJ</name>
<dbReference type="Proteomes" id="UP001652623">
    <property type="component" value="Chromosome 6"/>
</dbReference>
<gene>
    <name evidence="6" type="primary">LOC107406210</name>
</gene>
<dbReference type="PANTHER" id="PTHR46281:SF31">
    <property type="entry name" value="CYTOCHROME C OXIDASE SUBUNIT"/>
    <property type="match status" value="1"/>
</dbReference>
<accession>A0A6P3YXJ7</accession>
<dbReference type="SUPFAM" id="SSF47694">
    <property type="entry name" value="Cytochrome c oxidase subunit h"/>
    <property type="match status" value="1"/>
</dbReference>
<dbReference type="AlphaFoldDB" id="A0A6P3YXJ7"/>
<dbReference type="Pfam" id="PF02297">
    <property type="entry name" value="COX6B"/>
    <property type="match status" value="1"/>
</dbReference>
<dbReference type="RefSeq" id="XP_015868799.2">
    <property type="nucleotide sequence ID" value="XM_016013313.4"/>
</dbReference>
<evidence type="ECO:0000256" key="4">
    <source>
        <dbReference type="SAM" id="MobiDB-lite"/>
    </source>
</evidence>
<dbReference type="GeneID" id="107406210"/>
<evidence type="ECO:0000256" key="1">
    <source>
        <dbReference type="ARBA" id="ARBA00004173"/>
    </source>
</evidence>
<feature type="region of interest" description="Disordered" evidence="4">
    <location>
        <begin position="1"/>
        <end position="55"/>
    </location>
</feature>
<evidence type="ECO:0000256" key="2">
    <source>
        <dbReference type="ARBA" id="ARBA00023128"/>
    </source>
</evidence>
<evidence type="ECO:0000313" key="5">
    <source>
        <dbReference type="Proteomes" id="UP001652623"/>
    </source>
</evidence>
<keyword evidence="3" id="KW-1015">Disulfide bond</keyword>
<organism evidence="5 6">
    <name type="scientific">Ziziphus jujuba</name>
    <name type="common">Chinese jujube</name>
    <name type="synonym">Ziziphus sativa</name>
    <dbReference type="NCBI Taxonomy" id="326968"/>
    <lineage>
        <taxon>Eukaryota</taxon>
        <taxon>Viridiplantae</taxon>
        <taxon>Streptophyta</taxon>
        <taxon>Embryophyta</taxon>
        <taxon>Tracheophyta</taxon>
        <taxon>Spermatophyta</taxon>
        <taxon>Magnoliopsida</taxon>
        <taxon>eudicotyledons</taxon>
        <taxon>Gunneridae</taxon>
        <taxon>Pentapetalae</taxon>
        <taxon>rosids</taxon>
        <taxon>fabids</taxon>
        <taxon>Rosales</taxon>
        <taxon>Rhamnaceae</taxon>
        <taxon>Paliureae</taxon>
        <taxon>Ziziphus</taxon>
    </lineage>
</organism>
<dbReference type="KEGG" id="zju:107406210"/>